<accession>A0A0N0S5F4</accession>
<evidence type="ECO:0000313" key="2">
    <source>
        <dbReference type="Proteomes" id="UP000037773"/>
    </source>
</evidence>
<keyword evidence="2" id="KW-1185">Reference proteome</keyword>
<dbReference type="AlphaFoldDB" id="A0A0N0S5F4"/>
<organism evidence="1 2">
    <name type="scientific">Streptomyces caelestis</name>
    <dbReference type="NCBI Taxonomy" id="36816"/>
    <lineage>
        <taxon>Bacteria</taxon>
        <taxon>Bacillati</taxon>
        <taxon>Actinomycetota</taxon>
        <taxon>Actinomycetes</taxon>
        <taxon>Kitasatosporales</taxon>
        <taxon>Streptomycetaceae</taxon>
        <taxon>Streptomyces</taxon>
    </lineage>
</organism>
<evidence type="ECO:0000313" key="1">
    <source>
        <dbReference type="EMBL" id="KOT29546.1"/>
    </source>
</evidence>
<gene>
    <name evidence="1" type="ORF">ADK41_33820</name>
</gene>
<proteinExistence type="predicted"/>
<sequence>MRLQHLDAREREALSLLLPIDDRTVLHLFQAVQEVRVGKGKDREVRTLLSFHALDVEQIGYVYEGLLPFESARSSWRREVGRISVRAPKVPSSEPAA</sequence>
<dbReference type="Proteomes" id="UP000037773">
    <property type="component" value="Unassembled WGS sequence"/>
</dbReference>
<dbReference type="EMBL" id="LGCN01000248">
    <property type="protein sequence ID" value="KOT29546.1"/>
    <property type="molecule type" value="Genomic_DNA"/>
</dbReference>
<protein>
    <submittedName>
        <fullName evidence="1">Uncharacterized protein</fullName>
    </submittedName>
</protein>
<comment type="caution">
    <text evidence="1">The sequence shown here is derived from an EMBL/GenBank/DDBJ whole genome shotgun (WGS) entry which is preliminary data.</text>
</comment>
<dbReference type="RefSeq" id="WP_030831947.1">
    <property type="nucleotide sequence ID" value="NZ_JBFBKA010000067.1"/>
</dbReference>
<dbReference type="PATRIC" id="fig|36816.3.peg.7359"/>
<name>A0A0N0S5F4_9ACTN</name>
<reference evidence="1 2" key="1">
    <citation type="submission" date="2015-07" db="EMBL/GenBank/DDBJ databases">
        <authorList>
            <person name="Noorani M."/>
        </authorList>
    </citation>
    <scope>NUCLEOTIDE SEQUENCE [LARGE SCALE GENOMIC DNA]</scope>
    <source>
        <strain evidence="1 2">NRRL B-24567</strain>
    </source>
</reference>